<organism evidence="2 3">
    <name type="scientific">Protopolystoma xenopodis</name>
    <dbReference type="NCBI Taxonomy" id="117903"/>
    <lineage>
        <taxon>Eukaryota</taxon>
        <taxon>Metazoa</taxon>
        <taxon>Spiralia</taxon>
        <taxon>Lophotrochozoa</taxon>
        <taxon>Platyhelminthes</taxon>
        <taxon>Monogenea</taxon>
        <taxon>Polyopisthocotylea</taxon>
        <taxon>Polystomatidea</taxon>
        <taxon>Polystomatidae</taxon>
        <taxon>Protopolystoma</taxon>
    </lineage>
</organism>
<name>A0A3S5A529_9PLAT</name>
<dbReference type="AlphaFoldDB" id="A0A3S5A529"/>
<dbReference type="Proteomes" id="UP000784294">
    <property type="component" value="Unassembled WGS sequence"/>
</dbReference>
<dbReference type="EMBL" id="CAAALY010044587">
    <property type="protein sequence ID" value="VEL20067.1"/>
    <property type="molecule type" value="Genomic_DNA"/>
</dbReference>
<accession>A0A3S5A529</accession>
<reference evidence="2" key="1">
    <citation type="submission" date="2018-11" db="EMBL/GenBank/DDBJ databases">
        <authorList>
            <consortium name="Pathogen Informatics"/>
        </authorList>
    </citation>
    <scope>NUCLEOTIDE SEQUENCE</scope>
</reference>
<proteinExistence type="predicted"/>
<evidence type="ECO:0000313" key="3">
    <source>
        <dbReference type="Proteomes" id="UP000784294"/>
    </source>
</evidence>
<evidence type="ECO:0000256" key="1">
    <source>
        <dbReference type="SAM" id="MobiDB-lite"/>
    </source>
</evidence>
<evidence type="ECO:0000313" key="2">
    <source>
        <dbReference type="EMBL" id="VEL20067.1"/>
    </source>
</evidence>
<feature type="region of interest" description="Disordered" evidence="1">
    <location>
        <begin position="1"/>
        <end position="115"/>
    </location>
</feature>
<comment type="caution">
    <text evidence="2">The sequence shown here is derived from an EMBL/GenBank/DDBJ whole genome shotgun (WGS) entry which is preliminary data.</text>
</comment>
<gene>
    <name evidence="2" type="ORF">PXEA_LOCUS13507</name>
</gene>
<keyword evidence="3" id="KW-1185">Reference proteome</keyword>
<sequence>MLIPTRNPLVTAKSAEEDEQRYTGANTGEQSDRAKTSTATTFSSERDMLEKRNKELKHDYLEHKTKKNKGYMSEKEVEGGGPAISSQGAGDVVSSSGSIHDNALVGDCRPDFETDHPQVSRQEMMPSNWPLALSEIDQLDTLVEAGSEAFQARAPLADKKNW</sequence>
<feature type="compositionally biased region" description="Polar residues" evidence="1">
    <location>
        <begin position="84"/>
        <end position="99"/>
    </location>
</feature>
<protein>
    <submittedName>
        <fullName evidence="2">Uncharacterized protein</fullName>
    </submittedName>
</protein>
<feature type="compositionally biased region" description="Basic and acidic residues" evidence="1">
    <location>
        <begin position="44"/>
        <end position="63"/>
    </location>
</feature>